<name>A0A0C4DL67_MAGP6</name>
<dbReference type="Pfam" id="PF00400">
    <property type="entry name" value="WD40"/>
    <property type="match status" value="3"/>
</dbReference>
<keyword evidence="1 3" id="KW-0853">WD repeat</keyword>
<dbReference type="Gene3D" id="2.130.10.10">
    <property type="entry name" value="YVTN repeat-like/Quinoprotein amine dehydrogenase"/>
    <property type="match status" value="1"/>
</dbReference>
<sequence>MFEAEPAPGDCPTSIKFAPESRRLLVSCMDGNVYLYEIQGEGEDARASLLRRYPQESPVLDVTFGRDDSEGFCSGADCAIKRIDLESGDVTVVGRHEKPARCIAYAPEYSILASGSWDCTLHLYNAKDLAREPIVVQLPVKVHAMAASKTKLVVGMHNRMVQIFDLPAVAALLKSGASGTESGLQPWQQRESSLKFMTRAIACMPNDAGYATSSTEGRVAVEFFEDSPEAQARKYAFKCHRAPDPKDPDTELIYPVDSLAFHPEYLTFVSGGGDGQVALWDSEAKRRMKIFPMPEQLAARAMAFSADGKFLAIGTCPGFEDGMENYTGKGQSHIVIRELAEKDVKPKPKKSK</sequence>
<dbReference type="OrthoDB" id="10262475at2759"/>
<dbReference type="VEuPathDB" id="FungiDB:MAPG_00506"/>
<organism evidence="5 6">
    <name type="scientific">Magnaporthiopsis poae (strain ATCC 64411 / 73-15)</name>
    <name type="common">Kentucky bluegrass fungus</name>
    <name type="synonym">Magnaporthe poae</name>
    <dbReference type="NCBI Taxonomy" id="644358"/>
    <lineage>
        <taxon>Eukaryota</taxon>
        <taxon>Fungi</taxon>
        <taxon>Dikarya</taxon>
        <taxon>Ascomycota</taxon>
        <taxon>Pezizomycotina</taxon>
        <taxon>Sordariomycetes</taxon>
        <taxon>Sordariomycetidae</taxon>
        <taxon>Magnaporthales</taxon>
        <taxon>Magnaporthaceae</taxon>
        <taxon>Magnaporthiopsis</taxon>
    </lineage>
</organism>
<dbReference type="eggNOG" id="KOG1036">
    <property type="taxonomic scope" value="Eukaryota"/>
</dbReference>
<accession>A0A0C4DL67</accession>
<dbReference type="InterPro" id="IPR036322">
    <property type="entry name" value="WD40_repeat_dom_sf"/>
</dbReference>
<evidence type="ECO:0000313" key="5">
    <source>
        <dbReference type="EnsemblFungi" id="MAPG_00506T0"/>
    </source>
</evidence>
<dbReference type="EnsemblFungi" id="MAPG_00506T0">
    <property type="protein sequence ID" value="MAPG_00506T0"/>
    <property type="gene ID" value="MAPG_00506"/>
</dbReference>
<feature type="repeat" description="WD" evidence="3">
    <location>
        <begin position="256"/>
        <end position="290"/>
    </location>
</feature>
<dbReference type="OMA" id="WDSTLHI"/>
<evidence type="ECO:0000313" key="6">
    <source>
        <dbReference type="Proteomes" id="UP000011715"/>
    </source>
</evidence>
<keyword evidence="6" id="KW-1185">Reference proteome</keyword>
<proteinExistence type="predicted"/>
<evidence type="ECO:0000256" key="3">
    <source>
        <dbReference type="PROSITE-ProRule" id="PRU00221"/>
    </source>
</evidence>
<gene>
    <name evidence="4" type="ORF">MAPG_00506</name>
</gene>
<dbReference type="AlphaFoldDB" id="A0A0C4DL67"/>
<dbReference type="InterPro" id="IPR015943">
    <property type="entry name" value="WD40/YVTN_repeat-like_dom_sf"/>
</dbReference>
<dbReference type="EMBL" id="ADBL01000120">
    <property type="status" value="NOT_ANNOTATED_CDS"/>
    <property type="molecule type" value="Genomic_DNA"/>
</dbReference>
<dbReference type="SMART" id="SM00320">
    <property type="entry name" value="WD40"/>
    <property type="match status" value="4"/>
</dbReference>
<evidence type="ECO:0000256" key="1">
    <source>
        <dbReference type="ARBA" id="ARBA00022574"/>
    </source>
</evidence>
<reference evidence="4" key="1">
    <citation type="submission" date="2010-05" db="EMBL/GenBank/DDBJ databases">
        <title>The Genome Sequence of Magnaporthe poae strain ATCC 64411.</title>
        <authorList>
            <consortium name="The Broad Institute Genome Sequencing Platform"/>
            <consortium name="Broad Institute Genome Sequencing Center for Infectious Disease"/>
            <person name="Ma L.-J."/>
            <person name="Dead R."/>
            <person name="Young S."/>
            <person name="Zeng Q."/>
            <person name="Koehrsen M."/>
            <person name="Alvarado L."/>
            <person name="Berlin A."/>
            <person name="Chapman S.B."/>
            <person name="Chen Z."/>
            <person name="Freedman E."/>
            <person name="Gellesch M."/>
            <person name="Goldberg J."/>
            <person name="Griggs A."/>
            <person name="Gujja S."/>
            <person name="Heilman E.R."/>
            <person name="Heiman D."/>
            <person name="Hepburn T."/>
            <person name="Howarth C."/>
            <person name="Jen D."/>
            <person name="Larson L."/>
            <person name="Mehta T."/>
            <person name="Neiman D."/>
            <person name="Pearson M."/>
            <person name="Roberts A."/>
            <person name="Saif S."/>
            <person name="Shea T."/>
            <person name="Shenoy N."/>
            <person name="Sisk P."/>
            <person name="Stolte C."/>
            <person name="Sykes S."/>
            <person name="Walk T."/>
            <person name="White J."/>
            <person name="Yandava C."/>
            <person name="Haas B."/>
            <person name="Nusbaum C."/>
            <person name="Birren B."/>
        </authorList>
    </citation>
    <scope>NUCLEOTIDE SEQUENCE</scope>
    <source>
        <strain evidence="4">ATCC 64411</strain>
    </source>
</reference>
<reference evidence="4" key="3">
    <citation type="submission" date="2011-03" db="EMBL/GenBank/DDBJ databases">
        <title>Annotation of Magnaporthe poae ATCC 64411.</title>
        <authorList>
            <person name="Ma L.-J."/>
            <person name="Dead R."/>
            <person name="Young S.K."/>
            <person name="Zeng Q."/>
            <person name="Gargeya S."/>
            <person name="Fitzgerald M."/>
            <person name="Haas B."/>
            <person name="Abouelleil A."/>
            <person name="Alvarado L."/>
            <person name="Arachchi H.M."/>
            <person name="Berlin A."/>
            <person name="Brown A."/>
            <person name="Chapman S.B."/>
            <person name="Chen Z."/>
            <person name="Dunbar C."/>
            <person name="Freedman E."/>
            <person name="Gearin G."/>
            <person name="Gellesch M."/>
            <person name="Goldberg J."/>
            <person name="Griggs A."/>
            <person name="Gujja S."/>
            <person name="Heiman D."/>
            <person name="Howarth C."/>
            <person name="Larson L."/>
            <person name="Lui A."/>
            <person name="MacDonald P.J.P."/>
            <person name="Mehta T."/>
            <person name="Montmayeur A."/>
            <person name="Murphy C."/>
            <person name="Neiman D."/>
            <person name="Pearson M."/>
            <person name="Priest M."/>
            <person name="Roberts A."/>
            <person name="Saif S."/>
            <person name="Shea T."/>
            <person name="Shenoy N."/>
            <person name="Sisk P."/>
            <person name="Stolte C."/>
            <person name="Sykes S."/>
            <person name="Yandava C."/>
            <person name="Wortman J."/>
            <person name="Nusbaum C."/>
            <person name="Birren B."/>
        </authorList>
    </citation>
    <scope>NUCLEOTIDE SEQUENCE</scope>
    <source>
        <strain evidence="4">ATCC 64411</strain>
    </source>
</reference>
<reference evidence="6" key="2">
    <citation type="submission" date="2010-05" db="EMBL/GenBank/DDBJ databases">
        <title>The genome sequence of Magnaporthe poae strain ATCC 64411.</title>
        <authorList>
            <person name="Ma L.-J."/>
            <person name="Dead R."/>
            <person name="Young S."/>
            <person name="Zeng Q."/>
            <person name="Koehrsen M."/>
            <person name="Alvarado L."/>
            <person name="Berlin A."/>
            <person name="Chapman S.B."/>
            <person name="Chen Z."/>
            <person name="Freedman E."/>
            <person name="Gellesch M."/>
            <person name="Goldberg J."/>
            <person name="Griggs A."/>
            <person name="Gujja S."/>
            <person name="Heilman E.R."/>
            <person name="Heiman D."/>
            <person name="Hepburn T."/>
            <person name="Howarth C."/>
            <person name="Jen D."/>
            <person name="Larson L."/>
            <person name="Mehta T."/>
            <person name="Neiman D."/>
            <person name="Pearson M."/>
            <person name="Roberts A."/>
            <person name="Saif S."/>
            <person name="Shea T."/>
            <person name="Shenoy N."/>
            <person name="Sisk P."/>
            <person name="Stolte C."/>
            <person name="Sykes S."/>
            <person name="Walk T."/>
            <person name="White J."/>
            <person name="Yandava C."/>
            <person name="Haas B."/>
            <person name="Nusbaum C."/>
            <person name="Birren B."/>
        </authorList>
    </citation>
    <scope>NUCLEOTIDE SEQUENCE [LARGE SCALE GENOMIC DNA]</scope>
    <source>
        <strain evidence="6">ATCC 64411 / 73-15</strain>
    </source>
</reference>
<dbReference type="Proteomes" id="UP000011715">
    <property type="component" value="Unassembled WGS sequence"/>
</dbReference>
<evidence type="ECO:0000256" key="2">
    <source>
        <dbReference type="ARBA" id="ARBA00022737"/>
    </source>
</evidence>
<keyword evidence="2" id="KW-0677">Repeat</keyword>
<dbReference type="SUPFAM" id="SSF50978">
    <property type="entry name" value="WD40 repeat-like"/>
    <property type="match status" value="1"/>
</dbReference>
<dbReference type="PANTHER" id="PTHR10971">
    <property type="entry name" value="MRNA EXPORT FACTOR AND BUB3"/>
    <property type="match status" value="1"/>
</dbReference>
<dbReference type="EMBL" id="GL876966">
    <property type="protein sequence ID" value="KLU81416.1"/>
    <property type="molecule type" value="Genomic_DNA"/>
</dbReference>
<dbReference type="InterPro" id="IPR001680">
    <property type="entry name" value="WD40_rpt"/>
</dbReference>
<reference evidence="5" key="4">
    <citation type="journal article" date="2015" name="G3 (Bethesda)">
        <title>Genome sequences of three phytopathogenic species of the Magnaporthaceae family of fungi.</title>
        <authorList>
            <person name="Okagaki L.H."/>
            <person name="Nunes C.C."/>
            <person name="Sailsbery J."/>
            <person name="Clay B."/>
            <person name="Brown D."/>
            <person name="John T."/>
            <person name="Oh Y."/>
            <person name="Young N."/>
            <person name="Fitzgerald M."/>
            <person name="Haas B.J."/>
            <person name="Zeng Q."/>
            <person name="Young S."/>
            <person name="Adiconis X."/>
            <person name="Fan L."/>
            <person name="Levin J.Z."/>
            <person name="Mitchell T.K."/>
            <person name="Okubara P.A."/>
            <person name="Farman M.L."/>
            <person name="Kohn L.M."/>
            <person name="Birren B."/>
            <person name="Ma L.-J."/>
            <person name="Dean R.A."/>
        </authorList>
    </citation>
    <scope>NUCLEOTIDE SEQUENCE</scope>
    <source>
        <strain evidence="5">ATCC 64411 / 73-15</strain>
    </source>
</reference>
<dbReference type="PROSITE" id="PS50082">
    <property type="entry name" value="WD_REPEATS_2"/>
    <property type="match status" value="1"/>
</dbReference>
<evidence type="ECO:0000313" key="4">
    <source>
        <dbReference type="EMBL" id="KLU81416.1"/>
    </source>
</evidence>
<dbReference type="STRING" id="644358.A0A0C4DL67"/>
<reference evidence="5" key="5">
    <citation type="submission" date="2015-06" db="UniProtKB">
        <authorList>
            <consortium name="EnsemblFungi"/>
        </authorList>
    </citation>
    <scope>IDENTIFICATION</scope>
    <source>
        <strain evidence="5">ATCC 64411</strain>
    </source>
</reference>
<protein>
    <submittedName>
        <fullName evidence="4">Mitotic checkpoint protein BUB3</fullName>
    </submittedName>
</protein>